<evidence type="ECO:0000256" key="1">
    <source>
        <dbReference type="SAM" id="MobiDB-lite"/>
    </source>
</evidence>
<proteinExistence type="predicted"/>
<feature type="region of interest" description="Disordered" evidence="1">
    <location>
        <begin position="62"/>
        <end position="85"/>
    </location>
</feature>
<keyword evidence="3" id="KW-1185">Reference proteome</keyword>
<evidence type="ECO:0000313" key="3">
    <source>
        <dbReference type="Proteomes" id="UP000540568"/>
    </source>
</evidence>
<dbReference type="AlphaFoldDB" id="A0A7W3J9W6"/>
<dbReference type="RefSeq" id="WP_220489690.1">
    <property type="nucleotide sequence ID" value="NZ_BAAATF010000003.1"/>
</dbReference>
<name>A0A7W3J9W6_9MICO</name>
<sequence>MTTSDTMSAPLTSPSAPADAAREAGHEHSWTTESRHPTSAGHVLYVRCTGCGAHRVDLQARTDAPPAPLSRAVGATERTARRSAP</sequence>
<gene>
    <name evidence="2" type="ORF">FHX71_002928</name>
</gene>
<organism evidence="2 3">
    <name type="scientific">Promicromonospora sukumoe</name>
    <dbReference type="NCBI Taxonomy" id="88382"/>
    <lineage>
        <taxon>Bacteria</taxon>
        <taxon>Bacillati</taxon>
        <taxon>Actinomycetota</taxon>
        <taxon>Actinomycetes</taxon>
        <taxon>Micrococcales</taxon>
        <taxon>Promicromonosporaceae</taxon>
        <taxon>Promicromonospora</taxon>
    </lineage>
</organism>
<reference evidence="2 3" key="1">
    <citation type="submission" date="2020-07" db="EMBL/GenBank/DDBJ databases">
        <title>Sequencing the genomes of 1000 actinobacteria strains.</title>
        <authorList>
            <person name="Klenk H.-P."/>
        </authorList>
    </citation>
    <scope>NUCLEOTIDE SEQUENCE [LARGE SCALE GENOMIC DNA]</scope>
    <source>
        <strain evidence="2 3">DSM 44121</strain>
    </source>
</reference>
<evidence type="ECO:0000313" key="2">
    <source>
        <dbReference type="EMBL" id="MBA8808986.1"/>
    </source>
</evidence>
<accession>A0A7W3J9W6</accession>
<feature type="compositionally biased region" description="Basic and acidic residues" evidence="1">
    <location>
        <begin position="20"/>
        <end position="36"/>
    </location>
</feature>
<dbReference type="Proteomes" id="UP000540568">
    <property type="component" value="Unassembled WGS sequence"/>
</dbReference>
<comment type="caution">
    <text evidence="2">The sequence shown here is derived from an EMBL/GenBank/DDBJ whole genome shotgun (WGS) entry which is preliminary data.</text>
</comment>
<feature type="region of interest" description="Disordered" evidence="1">
    <location>
        <begin position="1"/>
        <end position="39"/>
    </location>
</feature>
<dbReference type="EMBL" id="JACGWV010000001">
    <property type="protein sequence ID" value="MBA8808986.1"/>
    <property type="molecule type" value="Genomic_DNA"/>
</dbReference>
<feature type="compositionally biased region" description="Polar residues" evidence="1">
    <location>
        <begin position="1"/>
        <end position="15"/>
    </location>
</feature>
<protein>
    <submittedName>
        <fullName evidence="2">Uncharacterized protein</fullName>
    </submittedName>
</protein>